<dbReference type="InterPro" id="IPR039536">
    <property type="entry name" value="TetR_C_Proteobacteria"/>
</dbReference>
<feature type="domain" description="HTH tetR-type" evidence="3">
    <location>
        <begin position="15"/>
        <end position="75"/>
    </location>
</feature>
<dbReference type="InterPro" id="IPR036271">
    <property type="entry name" value="Tet_transcr_reg_TetR-rel_C_sf"/>
</dbReference>
<keyword evidence="5" id="KW-1185">Reference proteome</keyword>
<evidence type="ECO:0000256" key="1">
    <source>
        <dbReference type="ARBA" id="ARBA00023125"/>
    </source>
</evidence>
<dbReference type="PANTHER" id="PTHR30055:SF146">
    <property type="entry name" value="HTH-TYPE TRANSCRIPTIONAL DUAL REGULATOR CECR"/>
    <property type="match status" value="1"/>
</dbReference>
<dbReference type="SUPFAM" id="SSF46689">
    <property type="entry name" value="Homeodomain-like"/>
    <property type="match status" value="1"/>
</dbReference>
<dbReference type="SUPFAM" id="SSF48498">
    <property type="entry name" value="Tetracyclin repressor-like, C-terminal domain"/>
    <property type="match status" value="1"/>
</dbReference>
<dbReference type="PANTHER" id="PTHR30055">
    <property type="entry name" value="HTH-TYPE TRANSCRIPTIONAL REGULATOR RUTR"/>
    <property type="match status" value="1"/>
</dbReference>
<organism evidence="4 5">
    <name type="scientific">Paeniroseomonas aquatica</name>
    <dbReference type="NCBI Taxonomy" id="373043"/>
    <lineage>
        <taxon>Bacteria</taxon>
        <taxon>Pseudomonadati</taxon>
        <taxon>Pseudomonadota</taxon>
        <taxon>Alphaproteobacteria</taxon>
        <taxon>Acetobacterales</taxon>
        <taxon>Acetobacteraceae</taxon>
        <taxon>Paeniroseomonas</taxon>
    </lineage>
</organism>
<dbReference type="PROSITE" id="PS50977">
    <property type="entry name" value="HTH_TETR_2"/>
    <property type="match status" value="1"/>
</dbReference>
<evidence type="ECO:0000256" key="2">
    <source>
        <dbReference type="PROSITE-ProRule" id="PRU00335"/>
    </source>
</evidence>
<keyword evidence="1 2" id="KW-0238">DNA-binding</keyword>
<dbReference type="Pfam" id="PF14246">
    <property type="entry name" value="TetR_C_7"/>
    <property type="match status" value="1"/>
</dbReference>
<dbReference type="InterPro" id="IPR009057">
    <property type="entry name" value="Homeodomain-like_sf"/>
</dbReference>
<dbReference type="EMBL" id="JAUFPN010000147">
    <property type="protein sequence ID" value="MDN3565432.1"/>
    <property type="molecule type" value="Genomic_DNA"/>
</dbReference>
<dbReference type="InterPro" id="IPR001647">
    <property type="entry name" value="HTH_TetR"/>
</dbReference>
<dbReference type="Pfam" id="PF00440">
    <property type="entry name" value="TetR_N"/>
    <property type="match status" value="1"/>
</dbReference>
<reference evidence="5" key="1">
    <citation type="journal article" date="2019" name="Int. J. Syst. Evol. Microbiol.">
        <title>The Global Catalogue of Microorganisms (GCM) 10K type strain sequencing project: providing services to taxonomists for standard genome sequencing and annotation.</title>
        <authorList>
            <consortium name="The Broad Institute Genomics Platform"/>
            <consortium name="The Broad Institute Genome Sequencing Center for Infectious Disease"/>
            <person name="Wu L."/>
            <person name="Ma J."/>
        </authorList>
    </citation>
    <scope>NUCLEOTIDE SEQUENCE [LARGE SCALE GENOMIC DNA]</scope>
    <source>
        <strain evidence="5">CECT 7131</strain>
    </source>
</reference>
<evidence type="ECO:0000313" key="4">
    <source>
        <dbReference type="EMBL" id="MDN3565432.1"/>
    </source>
</evidence>
<sequence>MSTSTTIAPRRLSEAERRSALIQAAETVFLRQGYAAANMDDVAQAVGMSKKTLYQLYPSKEALFDAVVTRFCAPMQVAAEPTARGDAAALAGLLADVALHILSPRHVALFRVIASEVNRAPELAAAVQRSRGRGTGVVEQWLAEQAALGWLRLEDPEQAAGMLIGMVVGEPHMLMLLGQRPPPDAEEIRKRAGQAVAIFLEGAASGA</sequence>
<feature type="DNA-binding region" description="H-T-H motif" evidence="2">
    <location>
        <begin position="38"/>
        <end position="57"/>
    </location>
</feature>
<name>A0ABT8A6K9_9PROT</name>
<dbReference type="RefSeq" id="WP_290317263.1">
    <property type="nucleotide sequence ID" value="NZ_JAUFPN010000147.1"/>
</dbReference>
<dbReference type="Proteomes" id="UP001529369">
    <property type="component" value="Unassembled WGS sequence"/>
</dbReference>
<accession>A0ABT8A6K9</accession>
<proteinExistence type="predicted"/>
<dbReference type="Gene3D" id="1.10.357.10">
    <property type="entry name" value="Tetracycline Repressor, domain 2"/>
    <property type="match status" value="1"/>
</dbReference>
<protein>
    <submittedName>
        <fullName evidence="4">TetR/AcrR family transcriptional regulator</fullName>
    </submittedName>
</protein>
<dbReference type="InterPro" id="IPR050109">
    <property type="entry name" value="HTH-type_TetR-like_transc_reg"/>
</dbReference>
<evidence type="ECO:0000313" key="5">
    <source>
        <dbReference type="Proteomes" id="UP001529369"/>
    </source>
</evidence>
<evidence type="ECO:0000259" key="3">
    <source>
        <dbReference type="PROSITE" id="PS50977"/>
    </source>
</evidence>
<dbReference type="PRINTS" id="PR00455">
    <property type="entry name" value="HTHTETR"/>
</dbReference>
<gene>
    <name evidence="4" type="ORF">QWZ14_13770</name>
</gene>
<comment type="caution">
    <text evidence="4">The sequence shown here is derived from an EMBL/GenBank/DDBJ whole genome shotgun (WGS) entry which is preliminary data.</text>
</comment>